<accession>A0A1G7RB48</accession>
<evidence type="ECO:0000256" key="3">
    <source>
        <dbReference type="ARBA" id="ARBA00022679"/>
    </source>
</evidence>
<proteinExistence type="predicted"/>
<sequence length="322" mass="36391">MAAAKTSIRLKREDVASGRIPLSARLKAWWEGYDVYLPAPRKRKPAKTGHEVRAPEAKVPWDDARISFVQELWGRGLDRPGDRDHIVGLCAPMGLDSSMSVLDAGCGLGGGTRAICRAYDCWMTGIEPDPQLAEVAHTLSERAGLTRKAPVHHESLDDPDLKARGYDRIFAKEAFFRVGDKLTLLDRLEEALKPGGQLLFTDYVVQDSTVQESALIDAWRQRERTPVTLYSVDDYKDALKDRKLKIPITEDVTNQVAATIQHAWAAYMQSARDSGRIRELGELVLEEAELWTRRLQALQQGELRVYRFHALKKDENRMLADW</sequence>
<comment type="pathway">
    <text evidence="4">Phospholipid metabolism.</text>
</comment>
<dbReference type="Proteomes" id="UP000199415">
    <property type="component" value="Unassembled WGS sequence"/>
</dbReference>
<dbReference type="PANTHER" id="PTHR44307">
    <property type="entry name" value="PHOSPHOETHANOLAMINE METHYLTRANSFERASE"/>
    <property type="match status" value="1"/>
</dbReference>
<dbReference type="AlphaFoldDB" id="A0A1G7RB48"/>
<dbReference type="RefSeq" id="WP_090019654.1">
    <property type="nucleotide sequence ID" value="NZ_FNCE01000005.1"/>
</dbReference>
<dbReference type="SUPFAM" id="SSF53335">
    <property type="entry name" value="S-adenosyl-L-methionine-dependent methyltransferases"/>
    <property type="match status" value="1"/>
</dbReference>
<evidence type="ECO:0000313" key="6">
    <source>
        <dbReference type="Proteomes" id="UP000199415"/>
    </source>
</evidence>
<evidence type="ECO:0000256" key="2">
    <source>
        <dbReference type="ARBA" id="ARBA00022603"/>
    </source>
</evidence>
<dbReference type="Gene3D" id="3.40.50.150">
    <property type="entry name" value="Vaccinia Virus protein VP39"/>
    <property type="match status" value="1"/>
</dbReference>
<dbReference type="GO" id="GO:0008168">
    <property type="term" value="F:methyltransferase activity"/>
    <property type="evidence" value="ECO:0007669"/>
    <property type="project" value="UniProtKB-KW"/>
</dbReference>
<evidence type="ECO:0000256" key="4">
    <source>
        <dbReference type="ARBA" id="ARBA00025707"/>
    </source>
</evidence>
<protein>
    <submittedName>
        <fullName evidence="5">Methyltransferase domain-containing protein</fullName>
    </submittedName>
</protein>
<evidence type="ECO:0000256" key="1">
    <source>
        <dbReference type="ARBA" id="ARBA00005189"/>
    </source>
</evidence>
<comment type="pathway">
    <text evidence="1">Lipid metabolism.</text>
</comment>
<organism evidence="5 6">
    <name type="scientific">Limimonas halophila</name>
    <dbReference type="NCBI Taxonomy" id="1082479"/>
    <lineage>
        <taxon>Bacteria</taxon>
        <taxon>Pseudomonadati</taxon>
        <taxon>Pseudomonadota</taxon>
        <taxon>Alphaproteobacteria</taxon>
        <taxon>Rhodospirillales</taxon>
        <taxon>Rhodovibrionaceae</taxon>
        <taxon>Limimonas</taxon>
    </lineage>
</organism>
<keyword evidence="6" id="KW-1185">Reference proteome</keyword>
<dbReference type="OrthoDB" id="9765084at2"/>
<dbReference type="PANTHER" id="PTHR44307:SF2">
    <property type="entry name" value="PHOSPHOETHANOLAMINE METHYLTRANSFERASE ISOFORM X1"/>
    <property type="match status" value="1"/>
</dbReference>
<dbReference type="Pfam" id="PF13489">
    <property type="entry name" value="Methyltransf_23"/>
    <property type="match status" value="1"/>
</dbReference>
<evidence type="ECO:0000313" key="5">
    <source>
        <dbReference type="EMBL" id="SDG07987.1"/>
    </source>
</evidence>
<gene>
    <name evidence="5" type="ORF">SAMN05216241_10565</name>
</gene>
<dbReference type="EMBL" id="FNCE01000005">
    <property type="protein sequence ID" value="SDG07987.1"/>
    <property type="molecule type" value="Genomic_DNA"/>
</dbReference>
<keyword evidence="3 5" id="KW-0808">Transferase</keyword>
<name>A0A1G7RB48_9PROT</name>
<dbReference type="GO" id="GO:0032259">
    <property type="term" value="P:methylation"/>
    <property type="evidence" value="ECO:0007669"/>
    <property type="project" value="UniProtKB-KW"/>
</dbReference>
<dbReference type="InterPro" id="IPR029063">
    <property type="entry name" value="SAM-dependent_MTases_sf"/>
</dbReference>
<dbReference type="CDD" id="cd02440">
    <property type="entry name" value="AdoMet_MTases"/>
    <property type="match status" value="1"/>
</dbReference>
<keyword evidence="2 5" id="KW-0489">Methyltransferase</keyword>
<dbReference type="STRING" id="1082479.SAMN05216241_10565"/>
<reference evidence="5 6" key="1">
    <citation type="submission" date="2016-10" db="EMBL/GenBank/DDBJ databases">
        <authorList>
            <person name="de Groot N.N."/>
        </authorList>
    </citation>
    <scope>NUCLEOTIDE SEQUENCE [LARGE SCALE GENOMIC DNA]</scope>
    <source>
        <strain evidence="5 6">DSM 25584</strain>
    </source>
</reference>